<dbReference type="EMBL" id="CP157743">
    <property type="protein sequence ID" value="XBS18885.1"/>
    <property type="molecule type" value="Genomic_DNA"/>
</dbReference>
<evidence type="ECO:0000313" key="3">
    <source>
        <dbReference type="Proteomes" id="UP001225378"/>
    </source>
</evidence>
<dbReference type="PROSITE" id="PS50005">
    <property type="entry name" value="TPR"/>
    <property type="match status" value="2"/>
</dbReference>
<keyword evidence="3" id="KW-1185">Reference proteome</keyword>
<dbReference type="RefSeq" id="WP_305908387.1">
    <property type="nucleotide sequence ID" value="NZ_CP157743.1"/>
</dbReference>
<reference evidence="2 3" key="1">
    <citation type="journal article" date="2024" name="Microbiology">
        <title>Methylomarinum rosea sp. nov., a novel halophilic methanotrophic bacterium from the hypersaline Lake Elton.</title>
        <authorList>
            <person name="Suleimanov R.Z."/>
            <person name="Oshkin I.Y."/>
            <person name="Danilova O.V."/>
            <person name="Suzina N.E."/>
            <person name="Dedysh S.N."/>
        </authorList>
    </citation>
    <scope>NUCLEOTIDE SEQUENCE [LARGE SCALE GENOMIC DNA]</scope>
    <source>
        <strain evidence="2 3">Ch1-1</strain>
    </source>
</reference>
<evidence type="ECO:0000256" key="1">
    <source>
        <dbReference type="PROSITE-ProRule" id="PRU00339"/>
    </source>
</evidence>
<proteinExistence type="predicted"/>
<keyword evidence="1" id="KW-0802">TPR repeat</keyword>
<dbReference type="InterPro" id="IPR011990">
    <property type="entry name" value="TPR-like_helical_dom_sf"/>
</dbReference>
<organism evidence="2 3">
    <name type="scientific">Methylomarinum roseum</name>
    <dbReference type="NCBI Taxonomy" id="3067653"/>
    <lineage>
        <taxon>Bacteria</taxon>
        <taxon>Pseudomonadati</taxon>
        <taxon>Pseudomonadota</taxon>
        <taxon>Gammaproteobacteria</taxon>
        <taxon>Methylococcales</taxon>
        <taxon>Methylococcaceae</taxon>
        <taxon>Methylomarinum</taxon>
    </lineage>
</organism>
<gene>
    <name evidence="2" type="ORF">Q9L42_010905</name>
</gene>
<feature type="repeat" description="TPR" evidence="1">
    <location>
        <begin position="152"/>
        <end position="185"/>
    </location>
</feature>
<dbReference type="Pfam" id="PF14559">
    <property type="entry name" value="TPR_19"/>
    <property type="match status" value="1"/>
</dbReference>
<feature type="repeat" description="TPR" evidence="1">
    <location>
        <begin position="118"/>
        <end position="151"/>
    </location>
</feature>
<dbReference type="KEGG" id="mech:Q9L42_010905"/>
<protein>
    <submittedName>
        <fullName evidence="2">Tetratricopeptide repeat protein</fullName>
    </submittedName>
</protein>
<dbReference type="SMART" id="SM00028">
    <property type="entry name" value="TPR"/>
    <property type="match status" value="2"/>
</dbReference>
<dbReference type="Gene3D" id="1.25.40.10">
    <property type="entry name" value="Tetratricopeptide repeat domain"/>
    <property type="match status" value="1"/>
</dbReference>
<dbReference type="AlphaFoldDB" id="A0AAU7NPI9"/>
<accession>A0AAU7NPI9</accession>
<dbReference type="SUPFAM" id="SSF48452">
    <property type="entry name" value="TPR-like"/>
    <property type="match status" value="1"/>
</dbReference>
<dbReference type="InterPro" id="IPR019734">
    <property type="entry name" value="TPR_rpt"/>
</dbReference>
<name>A0AAU7NPI9_9GAMM</name>
<dbReference type="Proteomes" id="UP001225378">
    <property type="component" value="Chromosome"/>
</dbReference>
<evidence type="ECO:0000313" key="2">
    <source>
        <dbReference type="EMBL" id="XBS18885.1"/>
    </source>
</evidence>
<sequence>MMKKFKDTLLNCVFFTFLMFITFPAFAVRYYGDITEAELRTLPPFCTSWAKKDRELLARHQKRYDFRNPQHLCPGLNALNNAQKMFNDKRAQGYALSVAVSELSYVLEAKNNQFALRPTVLRYRGRAYEMQGNLSKAIADYEEAIRLKSNYTQAHIGLIDIYLKMGNKKEARKRLEQALEKKPNSKLLLKKKRQIKSMSQ</sequence>